<feature type="compositionally biased region" description="Polar residues" evidence="2">
    <location>
        <begin position="200"/>
        <end position="211"/>
    </location>
</feature>
<proteinExistence type="predicted"/>
<accession>A0A6I8VHW0</accession>
<feature type="coiled-coil region" evidence="1">
    <location>
        <begin position="905"/>
        <end position="989"/>
    </location>
</feature>
<feature type="coiled-coil region" evidence="1">
    <location>
        <begin position="722"/>
        <end position="793"/>
    </location>
</feature>
<feature type="compositionally biased region" description="Polar residues" evidence="2">
    <location>
        <begin position="2209"/>
        <end position="2221"/>
    </location>
</feature>
<keyword evidence="1" id="KW-0175">Coiled coil</keyword>
<feature type="coiled-coil region" evidence="1">
    <location>
        <begin position="1015"/>
        <end position="1084"/>
    </location>
</feature>
<feature type="compositionally biased region" description="Basic and acidic residues" evidence="2">
    <location>
        <begin position="2055"/>
        <end position="2064"/>
    </location>
</feature>
<dbReference type="Gene3D" id="1.10.287.1490">
    <property type="match status" value="1"/>
</dbReference>
<dbReference type="InParanoid" id="A0A6I8VHW0"/>
<feature type="coiled-coil region" evidence="1">
    <location>
        <begin position="1211"/>
        <end position="1378"/>
    </location>
</feature>
<reference evidence="5" key="1">
    <citation type="submission" date="2025-08" db="UniProtKB">
        <authorList>
            <consortium name="RefSeq"/>
        </authorList>
    </citation>
    <scope>IDENTIFICATION</scope>
    <source>
        <strain evidence="5">MV-25-SWS-2005</strain>
        <tissue evidence="5">Whole body</tissue>
    </source>
</reference>
<keyword evidence="3" id="KW-1133">Transmembrane helix</keyword>
<feature type="coiled-coil region" evidence="1">
    <location>
        <begin position="842"/>
        <end position="876"/>
    </location>
</feature>
<evidence type="ECO:0000256" key="2">
    <source>
        <dbReference type="SAM" id="MobiDB-lite"/>
    </source>
</evidence>
<dbReference type="FunCoup" id="A0A6I8VHW0">
    <property type="interactions" value="143"/>
</dbReference>
<evidence type="ECO:0000313" key="5">
    <source>
        <dbReference type="RefSeq" id="XP_015041691.2"/>
    </source>
</evidence>
<sequence>MDIRSWKSVILSWVQKCGFVDENVLTLEQSNIYKFFEHYLEYDYMHLALDTTDSTHSDLSSRNDTQLIKFLQTVYPDFAPNLDTSGNLDRSDYFLVYTLMLHYACVIKKSTQYQIKCTELPEHIQKAIASFLSRIVNSHKITRLCLVEALETTKKFFEPAAPPAMVLPYTTSTVRQALMEAAIIPADSEAPGTPVKAITDSPQTPQDTPLHSSRDEYSPLPICSTPMRERERMTVFEWRQVMDKLAATEIKLAELETKLTSAERKLISTENEYSILDELFQEVSKTKVNLQNANKELKAEIEILREKIQIFEERSIDEEADGRSNFEHLKQGYLKEIAAKEAIIAEINEHLQDAISANVKENARVREIEEQLKKCFDQINMLNLTVNQNKAVLRDKDFEISCLERDKQDLAQCLNVLRQESQGRREVLNASSDMLDTSLSPGSVPENLGSCVIEKQLREKDQEICQLKEEFAKLQSDIYKLINAEVKVEPSFKDQTQLLKAICDALIVSPQAAAEYESRKLHNEIEILLAELQSEKDARADMHDPHDKECIQMTCELAFIDEDLDNEKQIVAKQHKRILEAQQRLDSLALTEKYNKQLDELQHQLEILETELPQMASHCVLNYLEDEKASDEMSRQSLEETKRLEQQINSKPDLLKKKESEVAEVKDQIALLQQKMKDEGAKGRLQAPARMAELDQLVKDRKVLAITSREQSQRLAHRHDRLDKLELARKKKEMQIKNENHDPDSEIGRYYARELQELESKCHFTLQKCVQAKAEAAEQADKLSHVLQRLEQIQYQNERSIEVATTKEERAAQKDSDTDLIAEKDAKIVELSVEMMVLTDKLDSLADDRARLKASAKEHRKNASILQKSLDLLSAERSGLAKKLGMQKSLLKMYGKSIQVLLEKQNSQEENEKCYEQKLKKLQEEHSDVIKKLELGIDQWRERYENLENDISAQKEIASTNERKHQDTVQAHARTIAKLRDDYNTLEKDLLHKQNCCEEDRKKLNERVVLLTEERDTLRLHKDILKKELDTLSQERDTLTLCSDTVNQERNNLNALYATLLKERDNLKESNGTLQKERDNLNALYATVVKERNNLKESNGTLQKERDNLNEFYATLLKERDNLNKSKGTLQKEHDNLNELYATLLKERDNLKECNGTLQKERDNLYELYATLLKESDNLNKSNGTLQKERDNLYELYATLLKESDNLNKSKGTLQKEHDNLNELYATLLKERDNLNESNGTLQKERDNLNELYATLQKERDNLNESNGTLQKERDNLNELYATLQKERDNLNESNGTLQKERDNLNELYATLQKERDNLNESNGTLQKERDNLNELYATLLKERDNLNESNGTLQKERDNLNELYATLLKERDNLNESNGTLLIERDNLKVAEQQHQTEISRFVNMEREIWGMLDNTTEKIQALSEINTNENKENRQLHGVSSLRQVNCLEMLKEILYQKDMQIEALRKEREMIRKSERATKTTLHMLTKECDAKEARLSQEIGCLNYNLMQAKQLVQQQQLSHDTETQLKIDASQALEAAKQELQEVREQMLKIETEHAHDKQHFELMAQQFQAQHAQILQEKADLQADILKQQDDFRTLEKDLLYKQKCLEEGHQKLYERMLMLKEERNTLTQERDTLKQELDAQNQEHEAFRKERCTLKLYNDTLKQDLISVGKQLKEEVSRQQIETEARAMTEKQLSLVQHQLEQSEQKYARLKIEMTDQQTTSDERQIELSKQLNAAKTELAETMERLSATYTAAAEEEGLPDRTTLQRDCQVLQAKYQEAKKKIDELQVNLKDQRNEMEGKLEKMKNKMRTLYTAEVTRMKEKQEREAAHNKAELEALTSQNNKYEEHTRKLSNQIVRLNERILEQQKQHAITTTKLRHMQATSEATKSSSSLSTLTVAGSATTGAKGTGTGTGTAASATEDWQPFKRPSAPSSNLAMEDEEGEVFNNTYLTDLKLGRVPDITAEELNYRNSLQPPHLRSTYAAQYDVGSQDEDPKDGPHSLDDSMSALLSSSTSTGARKKSMGTHYKRPGPPTPSKNGGRLSFGSSEPPREILRETCENTGTSKTPTRFKMFTSRFSIGSTTSGSSGLPRDERPLRRERPNLLTGMQRRRLQLRQSSGLFCTSTPRKSRSYYDQRRLICASDAISDHEEDEEEVEQEGNEQEPEQEQENVAEELEEEGTPHLSNAALLAITRGVTRRLSNDPRYSSPSSGSTPQFGGGKRKYRKGRVSLCLHGNIFARSRPLTKNTAAAHAGNLKQQREKLKQQRLNRFDQGRHFNESPVPAVTFQQSPIADNLLRQHQAPTNVTYKLLQPLDRCANNNYSQHNRNKEQQQQQDQQLLLMMGQTVVLRPEDQILDDGLLPVAATTFNVSETDSTDMWQHRQGFEGENIQAWLTEYARERETPIEMENEDSHGGHFERLCRETESTAPFELQPLHYKEQEEQPKVRSVRLLNITGTTSVCTTNASCATNLTSASSQKSCTIYSLGNIQSEPLPTMTITHVEQRLVHHERRTKTLTLRELWYTFCRLNLPGRLMLSLALALTMMLCSQVADRMALGVTAAFGLLLLVLSLSCGK</sequence>
<feature type="coiled-coil region" evidence="1">
    <location>
        <begin position="1113"/>
        <end position="1154"/>
    </location>
</feature>
<evidence type="ECO:0000313" key="4">
    <source>
        <dbReference type="Proteomes" id="UP000001819"/>
    </source>
</evidence>
<dbReference type="InterPro" id="IPR053108">
    <property type="entry name" value="Chlamydial_TARP"/>
</dbReference>
<keyword evidence="3" id="KW-0812">Transmembrane</keyword>
<dbReference type="PANTHER" id="PTHR36975:SF5">
    <property type="entry name" value="TRANSLOCATED ACTIN-RECRUITING PHOSPHOPROTEIN"/>
    <property type="match status" value="1"/>
</dbReference>
<gene>
    <name evidence="5" type="primary">mud</name>
</gene>
<feature type="region of interest" description="Disordered" evidence="2">
    <location>
        <begin position="1994"/>
        <end position="2112"/>
    </location>
</feature>
<feature type="coiled-coil region" evidence="1">
    <location>
        <begin position="245"/>
        <end position="321"/>
    </location>
</feature>
<keyword evidence="3" id="KW-0472">Membrane</keyword>
<feature type="coiled-coil region" evidence="1">
    <location>
        <begin position="655"/>
        <end position="682"/>
    </location>
</feature>
<dbReference type="PANTHER" id="PTHR36975">
    <property type="match status" value="1"/>
</dbReference>
<feature type="compositionally biased region" description="Acidic residues" evidence="2">
    <location>
        <begin position="2154"/>
        <end position="2184"/>
    </location>
</feature>
<feature type="region of interest" description="Disordered" evidence="2">
    <location>
        <begin position="2152"/>
        <end position="2191"/>
    </location>
</feature>
<feature type="region of interest" description="Disordered" evidence="2">
    <location>
        <begin position="2205"/>
        <end position="2228"/>
    </location>
</feature>
<feature type="coiled-coil region" evidence="1">
    <location>
        <begin position="591"/>
        <end position="618"/>
    </location>
</feature>
<dbReference type="RefSeq" id="XP_015041691.2">
    <property type="nucleotide sequence ID" value="XM_015186205.2"/>
</dbReference>
<feature type="region of interest" description="Disordered" evidence="2">
    <location>
        <begin position="189"/>
        <end position="223"/>
    </location>
</feature>
<evidence type="ECO:0000256" key="3">
    <source>
        <dbReference type="SAM" id="Phobius"/>
    </source>
</evidence>
<feature type="compositionally biased region" description="Basic and acidic residues" evidence="2">
    <location>
        <begin position="2096"/>
        <end position="2107"/>
    </location>
</feature>
<feature type="transmembrane region" description="Helical" evidence="3">
    <location>
        <begin position="2558"/>
        <end position="2576"/>
    </location>
</feature>
<feature type="compositionally biased region" description="Low complexity" evidence="2">
    <location>
        <begin position="2010"/>
        <end position="2022"/>
    </location>
</feature>
<name>A0A6I8VHW0_DROPS</name>
<dbReference type="Proteomes" id="UP000001819">
    <property type="component" value="Chromosome X"/>
</dbReference>
<feature type="coiled-coil region" evidence="1">
    <location>
        <begin position="1531"/>
        <end position="1657"/>
    </location>
</feature>
<organism evidence="4 5">
    <name type="scientific">Drosophila pseudoobscura pseudoobscura</name>
    <name type="common">Fruit fly</name>
    <dbReference type="NCBI Taxonomy" id="46245"/>
    <lineage>
        <taxon>Eukaryota</taxon>
        <taxon>Metazoa</taxon>
        <taxon>Ecdysozoa</taxon>
        <taxon>Arthropoda</taxon>
        <taxon>Hexapoda</taxon>
        <taxon>Insecta</taxon>
        <taxon>Pterygota</taxon>
        <taxon>Neoptera</taxon>
        <taxon>Endopterygota</taxon>
        <taxon>Diptera</taxon>
        <taxon>Brachycera</taxon>
        <taxon>Muscomorpha</taxon>
        <taxon>Ephydroidea</taxon>
        <taxon>Drosophilidae</taxon>
        <taxon>Drosophila</taxon>
        <taxon>Sophophora</taxon>
    </lineage>
</organism>
<feature type="compositionally biased region" description="Low complexity" evidence="2">
    <location>
        <begin position="2080"/>
        <end position="2095"/>
    </location>
</feature>
<keyword evidence="4" id="KW-1185">Reference proteome</keyword>
<feature type="coiled-coil region" evidence="1">
    <location>
        <begin position="1693"/>
        <end position="1875"/>
    </location>
</feature>
<evidence type="ECO:0000256" key="1">
    <source>
        <dbReference type="SAM" id="Coils"/>
    </source>
</evidence>
<feature type="compositionally biased region" description="Basic residues" evidence="2">
    <location>
        <begin position="2024"/>
        <end position="2035"/>
    </location>
</feature>
<protein>
    <submittedName>
        <fullName evidence="5">Sporulation-specific protein 15 isoform X1</fullName>
    </submittedName>
</protein>
<dbReference type="ExpressionAtlas" id="A0A6I8VHW0">
    <property type="expression patterns" value="baseline"/>
</dbReference>